<dbReference type="PANTHER" id="PTHR11958">
    <property type="entry name" value="SODIUM/DICARBOXYLATE SYMPORTER-RELATED"/>
    <property type="match status" value="1"/>
</dbReference>
<dbReference type="PRINTS" id="PR00173">
    <property type="entry name" value="EDTRNSPORT"/>
</dbReference>
<dbReference type="PROSITE" id="PS00713">
    <property type="entry name" value="NA_DICARBOXYL_SYMP_1"/>
    <property type="match status" value="1"/>
</dbReference>
<feature type="transmembrane region" description="Helical" evidence="9">
    <location>
        <begin position="55"/>
        <end position="74"/>
    </location>
</feature>
<evidence type="ECO:0000256" key="8">
    <source>
        <dbReference type="ARBA" id="ARBA00023180"/>
    </source>
</evidence>
<dbReference type="Pfam" id="PF00375">
    <property type="entry name" value="SDF"/>
    <property type="match status" value="1"/>
</dbReference>
<keyword evidence="4 9" id="KW-0812">Transmembrane</keyword>
<dbReference type="InterPro" id="IPR001991">
    <property type="entry name" value="Na-dicarboxylate_symporter"/>
</dbReference>
<sequence>MCKSPMFGTMLVLAKVFIYSTLAYLFIILILFNYVYHHHILSVILQIRRWIRQNLLLVLTFISVILGVLLGFLIRMARPSDTTVLLLSYPGEIFMNILKLLVLPLIITSVISGLSQLDVRSSGRIGFYACMYYMLTTFVAVVLGISLVLLIHPGDVSTRLNLPTAENKSVHTLDTILDLIRNMFPENIIQAAIQQVQTIHVPEEVNPHASSAATATNATVSDENVINNMITKLVRKLEFKPGINVLGALAAFAHSLANLTITLNYHCLGIIVFCIAFGMMCAYLGKRVVAVVSFFDGLNHIIIALTSLAIWYSPIGILSMIIGRIVNIADLAVTAQMLGLYMTTVLLGLIIHCLAVLPLIFLLSTRQNPYKFMRGILKAWITAIGTSSSAATLPVTFRCMEEENHVDKRVTSFILPVGATINMDGTALYEAVAAIFIAQMNGINLTFGQVVIVRY</sequence>
<dbReference type="GO" id="GO:0005886">
    <property type="term" value="C:plasma membrane"/>
    <property type="evidence" value="ECO:0007669"/>
    <property type="project" value="TreeGrafter"/>
</dbReference>
<feature type="transmembrane region" description="Helical" evidence="9">
    <location>
        <begin position="94"/>
        <end position="114"/>
    </location>
</feature>
<dbReference type="EMBL" id="UZAM01011758">
    <property type="protein sequence ID" value="VDP18053.1"/>
    <property type="molecule type" value="Genomic_DNA"/>
</dbReference>
<dbReference type="InterPro" id="IPR018107">
    <property type="entry name" value="Na-dicarboxylate_symporter_CS"/>
</dbReference>
<dbReference type="OrthoDB" id="5877963at2759"/>
<comment type="similarity">
    <text evidence="2 9">Belongs to the dicarboxylate/amino acid:cation symporter (DAACS) (TC 2.A.23) family.</text>
</comment>
<evidence type="ECO:0000256" key="7">
    <source>
        <dbReference type="ARBA" id="ARBA00023136"/>
    </source>
</evidence>
<proteinExistence type="inferred from homology"/>
<reference evidence="12" key="1">
    <citation type="submission" date="2016-06" db="UniProtKB">
        <authorList>
            <consortium name="WormBaseParasite"/>
        </authorList>
    </citation>
    <scope>IDENTIFICATION</scope>
</reference>
<name>A0A183IY85_9BILA</name>
<comment type="subcellular location">
    <subcellularLocation>
        <location evidence="1 9">Membrane</location>
        <topology evidence="1 9">Multi-pass membrane protein</topology>
    </subcellularLocation>
</comment>
<feature type="transmembrane region" description="Helical" evidence="9">
    <location>
        <begin position="338"/>
        <end position="364"/>
    </location>
</feature>
<organism evidence="12">
    <name type="scientific">Soboliphyme baturini</name>
    <dbReference type="NCBI Taxonomy" id="241478"/>
    <lineage>
        <taxon>Eukaryota</taxon>
        <taxon>Metazoa</taxon>
        <taxon>Ecdysozoa</taxon>
        <taxon>Nematoda</taxon>
        <taxon>Enoplea</taxon>
        <taxon>Dorylaimia</taxon>
        <taxon>Dioctophymatida</taxon>
        <taxon>Dioctophymatoidea</taxon>
        <taxon>Soboliphymatidae</taxon>
        <taxon>Soboliphyme</taxon>
    </lineage>
</organism>
<keyword evidence="6 9" id="KW-1133">Transmembrane helix</keyword>
<evidence type="ECO:0000256" key="9">
    <source>
        <dbReference type="RuleBase" id="RU361216"/>
    </source>
</evidence>
<feature type="transmembrane region" description="Helical" evidence="9">
    <location>
        <begin position="16"/>
        <end position="35"/>
    </location>
</feature>
<dbReference type="PROSITE" id="PS00714">
    <property type="entry name" value="NA_DICARBOXYL_SYMP_2"/>
    <property type="match status" value="1"/>
</dbReference>
<protein>
    <recommendedName>
        <fullName evidence="9">Amino acid transporter</fullName>
    </recommendedName>
</protein>
<keyword evidence="7 9" id="KW-0472">Membrane</keyword>
<feature type="transmembrane region" description="Helical" evidence="9">
    <location>
        <begin position="126"/>
        <end position="151"/>
    </location>
</feature>
<dbReference type="AlphaFoldDB" id="A0A183IY85"/>
<dbReference type="Proteomes" id="UP000270296">
    <property type="component" value="Unassembled WGS sequence"/>
</dbReference>
<reference evidence="10 11" key="2">
    <citation type="submission" date="2018-11" db="EMBL/GenBank/DDBJ databases">
        <authorList>
            <consortium name="Pathogen Informatics"/>
        </authorList>
    </citation>
    <scope>NUCLEOTIDE SEQUENCE [LARGE SCALE GENOMIC DNA]</scope>
</reference>
<keyword evidence="8" id="KW-0325">Glycoprotein</keyword>
<evidence type="ECO:0000256" key="6">
    <source>
        <dbReference type="ARBA" id="ARBA00022989"/>
    </source>
</evidence>
<evidence type="ECO:0000256" key="4">
    <source>
        <dbReference type="ARBA" id="ARBA00022692"/>
    </source>
</evidence>
<dbReference type="InterPro" id="IPR036458">
    <property type="entry name" value="Na:dicarbo_symporter_sf"/>
</dbReference>
<dbReference type="SUPFAM" id="SSF118215">
    <property type="entry name" value="Proton glutamate symport protein"/>
    <property type="match status" value="1"/>
</dbReference>
<evidence type="ECO:0000313" key="12">
    <source>
        <dbReference type="WBParaSite" id="SBAD_0000889401-mRNA-1"/>
    </source>
</evidence>
<evidence type="ECO:0000256" key="3">
    <source>
        <dbReference type="ARBA" id="ARBA00022448"/>
    </source>
</evidence>
<keyword evidence="5 9" id="KW-0769">Symport</keyword>
<gene>
    <name evidence="10" type="ORF">SBAD_LOCUS8583</name>
</gene>
<keyword evidence="3 9" id="KW-0813">Transport</keyword>
<evidence type="ECO:0000313" key="11">
    <source>
        <dbReference type="Proteomes" id="UP000270296"/>
    </source>
</evidence>
<evidence type="ECO:0000313" key="10">
    <source>
        <dbReference type="EMBL" id="VDP18053.1"/>
    </source>
</evidence>
<accession>A0A183IY85</accession>
<dbReference type="Gene3D" id="1.10.3860.10">
    <property type="entry name" value="Sodium:dicarboxylate symporter"/>
    <property type="match status" value="1"/>
</dbReference>
<dbReference type="InterPro" id="IPR050746">
    <property type="entry name" value="DAACS"/>
</dbReference>
<evidence type="ECO:0000256" key="1">
    <source>
        <dbReference type="ARBA" id="ARBA00004141"/>
    </source>
</evidence>
<dbReference type="GO" id="GO:0015175">
    <property type="term" value="F:neutral L-amino acid transmembrane transporter activity"/>
    <property type="evidence" value="ECO:0007669"/>
    <property type="project" value="TreeGrafter"/>
</dbReference>
<keyword evidence="11" id="KW-1185">Reference proteome</keyword>
<feature type="transmembrane region" description="Helical" evidence="9">
    <location>
        <begin position="263"/>
        <end position="285"/>
    </location>
</feature>
<evidence type="ECO:0000256" key="5">
    <source>
        <dbReference type="ARBA" id="ARBA00022847"/>
    </source>
</evidence>
<feature type="transmembrane region" description="Helical" evidence="9">
    <location>
        <begin position="297"/>
        <end position="326"/>
    </location>
</feature>
<dbReference type="GO" id="GO:0015501">
    <property type="term" value="F:glutamate:sodium symporter activity"/>
    <property type="evidence" value="ECO:0007669"/>
    <property type="project" value="TreeGrafter"/>
</dbReference>
<dbReference type="PANTHER" id="PTHR11958:SF99">
    <property type="entry name" value="SODIUM-DEPENDENT EXCITATORY AMINO ACID TRANSPORTER GLT-6-RELATED"/>
    <property type="match status" value="1"/>
</dbReference>
<dbReference type="GO" id="GO:0005313">
    <property type="term" value="F:L-glutamate transmembrane transporter activity"/>
    <property type="evidence" value="ECO:0007669"/>
    <property type="project" value="TreeGrafter"/>
</dbReference>
<evidence type="ECO:0000256" key="2">
    <source>
        <dbReference type="ARBA" id="ARBA00006148"/>
    </source>
</evidence>
<dbReference type="WBParaSite" id="SBAD_0000889401-mRNA-1">
    <property type="protein sequence ID" value="SBAD_0000889401-mRNA-1"/>
    <property type="gene ID" value="SBAD_0000889401"/>
</dbReference>